<dbReference type="PhylomeDB" id="A0A0D2VS94"/>
<organism evidence="2 3">
    <name type="scientific">Capsaspora owczarzaki (strain ATCC 30864)</name>
    <dbReference type="NCBI Taxonomy" id="595528"/>
    <lineage>
        <taxon>Eukaryota</taxon>
        <taxon>Filasterea</taxon>
        <taxon>Capsaspora</taxon>
    </lineage>
</organism>
<accession>A0A0D2VS94</accession>
<dbReference type="OMA" id="TNFPMWW"/>
<keyword evidence="3" id="KW-1185">Reference proteome</keyword>
<dbReference type="eggNOG" id="ENOG502QVYK">
    <property type="taxonomic scope" value="Eukaryota"/>
</dbReference>
<dbReference type="CDD" id="cd10791">
    <property type="entry name" value="GH38N_AMII_like_1"/>
    <property type="match status" value="1"/>
</dbReference>
<evidence type="ECO:0000313" key="2">
    <source>
        <dbReference type="EMBL" id="KJE93927.1"/>
    </source>
</evidence>
<sequence>MIAPVGFAALPLLLLLLAATSTTAATSAAGVDPASIKTVHVVYSNHLDVGFADNEVGELGFAANVVNTYFTDWFPKAINTSDAMRALHGGKDRYIWLTQAWLVSLYLDCPTGMKLSCPSAQDKAKFELAVRRGDITWHAYPFNAEAEFMDELLFEFGVELAHSLDDRFGLPRKTVMSQRDVPGTTRSIIPILVRNNVTALSIGANGASAPLGVPPAFVWEDVVSGDSIIGLYHPGGYGGIELEDCVLVEGLDVALAMDWRGDNAGPAEVDEVLADLAHLQGIFPNANVIASTFDAYIKELSAVRDSLPVVQGESGDSWVHGCGSDPKKVAQFRALTRERSACITDIHCDSDLPSFFNFSRLLLKGAEHTWGGDVKTFYQAETNMASVYYNWSNAAFQAVRSAEPILALELSWKEQRDWAIDYAVEALGSHPLASRVRLALAELEVHGPPSLAGYKKLTPGAGSIACGGFDVTISPQTGEIVGLTERRTLANWASSQHPLGSFLYQTFTEDDFNDFFSEYLFIDPSQNSWAAYDFGKLNVSQANPQRSDTLASLVALYQRDDSNSSTAGASHLLLELSLPSTLVTLYGAPLHVYVQYDFSPASAPAGSVVATVTWLNKTATRMPEAIWFSFNPSAPPAQPNAAWYFNKVGEWLSMDTMIVNGSAHISNVWDGVMLASSSHSLHIRSLDTGLVSYGSAWPFPTPLTRPTSTSSVSFNLFNNIWGTNYVMYYDEDAQFRFSLSFL</sequence>
<dbReference type="Proteomes" id="UP000008743">
    <property type="component" value="Unassembled WGS sequence"/>
</dbReference>
<proteinExistence type="predicted"/>
<name>A0A0D2VS94_CAPO3</name>
<dbReference type="InterPro" id="IPR032482">
    <property type="entry name" value="DUF5054"/>
</dbReference>
<reference evidence="3" key="1">
    <citation type="submission" date="2011-02" db="EMBL/GenBank/DDBJ databases">
        <title>The Genome Sequence of Capsaspora owczarzaki ATCC 30864.</title>
        <authorList>
            <person name="Russ C."/>
            <person name="Cuomo C."/>
            <person name="Burger G."/>
            <person name="Gray M.W."/>
            <person name="Holland P.W.H."/>
            <person name="King N."/>
            <person name="Lang F.B.F."/>
            <person name="Roger A.J."/>
            <person name="Ruiz-Trillo I."/>
            <person name="Young S.K."/>
            <person name="Zeng Q."/>
            <person name="Gargeya S."/>
            <person name="Alvarado L."/>
            <person name="Berlin A."/>
            <person name="Chapman S.B."/>
            <person name="Chen Z."/>
            <person name="Freedman E."/>
            <person name="Gellesch M."/>
            <person name="Goldberg J."/>
            <person name="Griggs A."/>
            <person name="Gujja S."/>
            <person name="Heilman E."/>
            <person name="Heiman D."/>
            <person name="Howarth C."/>
            <person name="Mehta T."/>
            <person name="Neiman D."/>
            <person name="Pearson M."/>
            <person name="Roberts A."/>
            <person name="Saif S."/>
            <person name="Shea T."/>
            <person name="Shenoy N."/>
            <person name="Sisk P."/>
            <person name="Stolte C."/>
            <person name="Sykes S."/>
            <person name="White J."/>
            <person name="Yandava C."/>
            <person name="Haas B."/>
            <person name="Nusbaum C."/>
            <person name="Birren B."/>
        </authorList>
    </citation>
    <scope>NUCLEOTIDE SEQUENCE</scope>
    <source>
        <strain evidence="3">ATCC 30864</strain>
    </source>
</reference>
<dbReference type="AlphaFoldDB" id="A0A0D2VS94"/>
<protein>
    <recommendedName>
        <fullName evidence="4">Glycoside hydrolase family 38 N-terminal domain-containing protein</fullName>
    </recommendedName>
</protein>
<dbReference type="Pfam" id="PF16477">
    <property type="entry name" value="DUF5054"/>
    <property type="match status" value="1"/>
</dbReference>
<evidence type="ECO:0000256" key="1">
    <source>
        <dbReference type="SAM" id="SignalP"/>
    </source>
</evidence>
<evidence type="ECO:0000313" key="3">
    <source>
        <dbReference type="Proteomes" id="UP000008743"/>
    </source>
</evidence>
<gene>
    <name evidence="2" type="ORF">CAOG_004643</name>
</gene>
<keyword evidence="1" id="KW-0732">Signal</keyword>
<dbReference type="InParanoid" id="A0A0D2VS94"/>
<dbReference type="OrthoDB" id="197879at2759"/>
<evidence type="ECO:0008006" key="4">
    <source>
        <dbReference type="Google" id="ProtNLM"/>
    </source>
</evidence>
<dbReference type="EMBL" id="KE346366">
    <property type="protein sequence ID" value="KJE93927.1"/>
    <property type="molecule type" value="Genomic_DNA"/>
</dbReference>
<feature type="chain" id="PRO_5002253836" description="Glycoside hydrolase family 38 N-terminal domain-containing protein" evidence="1">
    <location>
        <begin position="25"/>
        <end position="742"/>
    </location>
</feature>
<feature type="signal peptide" evidence="1">
    <location>
        <begin position="1"/>
        <end position="24"/>
    </location>
</feature>